<protein>
    <submittedName>
        <fullName evidence="1">Uncharacterized protein</fullName>
    </submittedName>
</protein>
<dbReference type="OrthoDB" id="3060725at2759"/>
<name>A0A067LRB6_BOTB1</name>
<keyword evidence="2" id="KW-1185">Reference proteome</keyword>
<dbReference type="InParanoid" id="A0A067LRB6"/>
<dbReference type="Proteomes" id="UP000027195">
    <property type="component" value="Unassembled WGS sequence"/>
</dbReference>
<organism evidence="1 2">
    <name type="scientific">Botryobasidium botryosum (strain FD-172 SS1)</name>
    <dbReference type="NCBI Taxonomy" id="930990"/>
    <lineage>
        <taxon>Eukaryota</taxon>
        <taxon>Fungi</taxon>
        <taxon>Dikarya</taxon>
        <taxon>Basidiomycota</taxon>
        <taxon>Agaricomycotina</taxon>
        <taxon>Agaricomycetes</taxon>
        <taxon>Cantharellales</taxon>
        <taxon>Botryobasidiaceae</taxon>
        <taxon>Botryobasidium</taxon>
    </lineage>
</organism>
<evidence type="ECO:0000313" key="2">
    <source>
        <dbReference type="Proteomes" id="UP000027195"/>
    </source>
</evidence>
<accession>A0A067LRB6</accession>
<dbReference type="AlphaFoldDB" id="A0A067LRB6"/>
<gene>
    <name evidence="1" type="ORF">BOTBODRAFT_182469</name>
</gene>
<reference evidence="2" key="1">
    <citation type="journal article" date="2014" name="Proc. Natl. Acad. Sci. U.S.A.">
        <title>Extensive sampling of basidiomycete genomes demonstrates inadequacy of the white-rot/brown-rot paradigm for wood decay fungi.</title>
        <authorList>
            <person name="Riley R."/>
            <person name="Salamov A.A."/>
            <person name="Brown D.W."/>
            <person name="Nagy L.G."/>
            <person name="Floudas D."/>
            <person name="Held B.W."/>
            <person name="Levasseur A."/>
            <person name="Lombard V."/>
            <person name="Morin E."/>
            <person name="Otillar R."/>
            <person name="Lindquist E.A."/>
            <person name="Sun H."/>
            <person name="LaButti K.M."/>
            <person name="Schmutz J."/>
            <person name="Jabbour D."/>
            <person name="Luo H."/>
            <person name="Baker S.E."/>
            <person name="Pisabarro A.G."/>
            <person name="Walton J.D."/>
            <person name="Blanchette R.A."/>
            <person name="Henrissat B."/>
            <person name="Martin F."/>
            <person name="Cullen D."/>
            <person name="Hibbett D.S."/>
            <person name="Grigoriev I.V."/>
        </authorList>
    </citation>
    <scope>NUCLEOTIDE SEQUENCE [LARGE SCALE GENOMIC DNA]</scope>
    <source>
        <strain evidence="2">FD-172 SS1</strain>
    </source>
</reference>
<dbReference type="EMBL" id="KL198267">
    <property type="protein sequence ID" value="KDQ05539.1"/>
    <property type="molecule type" value="Genomic_DNA"/>
</dbReference>
<evidence type="ECO:0000313" key="1">
    <source>
        <dbReference type="EMBL" id="KDQ05539.1"/>
    </source>
</evidence>
<proteinExistence type="predicted"/>
<sequence length="157" mass="16977">MLARSDLPNDFRKEVYNILVEHVGGLTSLLANTESTLYAVLTIDSKGHASWRDGSAPAAEGSRDLLVIIVGQLDEGIKLGCYGNKARDTALITDKTRVRYSLPLVVPTKPPKSIVEIFNDQLVSFKELVAACELKYAPLPPGTVGVALPDELSKLSK</sequence>
<dbReference type="HOGENOM" id="CLU_1677574_0_0_1"/>